<organism evidence="1 2">
    <name type="scientific">Mycena albidolilacea</name>
    <dbReference type="NCBI Taxonomy" id="1033008"/>
    <lineage>
        <taxon>Eukaryota</taxon>
        <taxon>Fungi</taxon>
        <taxon>Dikarya</taxon>
        <taxon>Basidiomycota</taxon>
        <taxon>Agaricomycotina</taxon>
        <taxon>Agaricomycetes</taxon>
        <taxon>Agaricomycetidae</taxon>
        <taxon>Agaricales</taxon>
        <taxon>Marasmiineae</taxon>
        <taxon>Mycenaceae</taxon>
        <taxon>Mycena</taxon>
    </lineage>
</organism>
<evidence type="ECO:0000313" key="2">
    <source>
        <dbReference type="Proteomes" id="UP001218218"/>
    </source>
</evidence>
<evidence type="ECO:0000313" key="1">
    <source>
        <dbReference type="EMBL" id="KAJ7342792.1"/>
    </source>
</evidence>
<reference evidence="1" key="1">
    <citation type="submission" date="2023-03" db="EMBL/GenBank/DDBJ databases">
        <title>Massive genome expansion in bonnet fungi (Mycena s.s.) driven by repeated elements and novel gene families across ecological guilds.</title>
        <authorList>
            <consortium name="Lawrence Berkeley National Laboratory"/>
            <person name="Harder C.B."/>
            <person name="Miyauchi S."/>
            <person name="Viragh M."/>
            <person name="Kuo A."/>
            <person name="Thoen E."/>
            <person name="Andreopoulos B."/>
            <person name="Lu D."/>
            <person name="Skrede I."/>
            <person name="Drula E."/>
            <person name="Henrissat B."/>
            <person name="Morin E."/>
            <person name="Kohler A."/>
            <person name="Barry K."/>
            <person name="LaButti K."/>
            <person name="Morin E."/>
            <person name="Salamov A."/>
            <person name="Lipzen A."/>
            <person name="Mereny Z."/>
            <person name="Hegedus B."/>
            <person name="Baldrian P."/>
            <person name="Stursova M."/>
            <person name="Weitz H."/>
            <person name="Taylor A."/>
            <person name="Grigoriev I.V."/>
            <person name="Nagy L.G."/>
            <person name="Martin F."/>
            <person name="Kauserud H."/>
        </authorList>
    </citation>
    <scope>NUCLEOTIDE SEQUENCE</scope>
    <source>
        <strain evidence="1">CBHHK002</strain>
    </source>
</reference>
<gene>
    <name evidence="1" type="ORF">DFH08DRAFT_1081848</name>
</gene>
<dbReference type="AlphaFoldDB" id="A0AAD7EN92"/>
<keyword evidence="2" id="KW-1185">Reference proteome</keyword>
<dbReference type="Proteomes" id="UP001218218">
    <property type="component" value="Unassembled WGS sequence"/>
</dbReference>
<name>A0AAD7EN92_9AGAR</name>
<accession>A0AAD7EN92</accession>
<dbReference type="EMBL" id="JARIHO010000024">
    <property type="protein sequence ID" value="KAJ7342792.1"/>
    <property type="molecule type" value="Genomic_DNA"/>
</dbReference>
<sequence length="408" mass="44281">MLKIAGAQMEVMAGDTTLHSAVWMGGMKSLVWDTRPRVAHMVQLTFIRARAHAPPDLGVHPTPNGAIIVPITIRALRPSSTARAPLRLWLSSFPCSFASMFLFPSFRSQLAPDTAALTLRCTPPYHIANKNGSLARFLGPAFVASDRKAAINGLAQYMPQAAPALPPHSFVPPHARPPCIPDIAPDTALHFTLASATPDPSCRRLRARYLPHCALDGSLVARRSSARFPPPCALPPPVRSISLPVRPLPAAPALHPHLMRTRYSLPPPHLGPRYLHYARPMVAVHSLRLRACFPPLPRSIPTPCARSLAAALDLCRVRARYSPLPCLFPATYRFSARRPRSRFLPDALSLCTVQGLVSCPRLCARCTLASAASDVHFLSVFATLPLAVCPLNLFPVDGGKPGRIRAPL</sequence>
<comment type="caution">
    <text evidence="1">The sequence shown here is derived from an EMBL/GenBank/DDBJ whole genome shotgun (WGS) entry which is preliminary data.</text>
</comment>
<proteinExistence type="predicted"/>
<protein>
    <submittedName>
        <fullName evidence="1">Uncharacterized protein</fullName>
    </submittedName>
</protein>